<dbReference type="CTD" id="36382300"/>
<feature type="domain" description="SCP" evidence="2">
    <location>
        <begin position="88"/>
        <end position="219"/>
    </location>
</feature>
<evidence type="ECO:0000256" key="1">
    <source>
        <dbReference type="SAM" id="SignalP"/>
    </source>
</evidence>
<accession>A0A090LP14</accession>
<evidence type="ECO:0000313" key="4">
    <source>
        <dbReference type="Proteomes" id="UP000035682"/>
    </source>
</evidence>
<dbReference type="AlphaFoldDB" id="A0A090LP14"/>
<dbReference type="InterPro" id="IPR001283">
    <property type="entry name" value="CRISP-related"/>
</dbReference>
<dbReference type="InterPro" id="IPR014044">
    <property type="entry name" value="CAP_dom"/>
</dbReference>
<evidence type="ECO:0000313" key="5">
    <source>
        <dbReference type="WBParaSite" id="SRAE_2000457510.1"/>
    </source>
</evidence>
<dbReference type="EMBL" id="LN609529">
    <property type="protein sequence ID" value="CEF69929.1"/>
    <property type="molecule type" value="Genomic_DNA"/>
</dbReference>
<feature type="chain" id="PRO_5015031004" evidence="1">
    <location>
        <begin position="20"/>
        <end position="240"/>
    </location>
</feature>
<dbReference type="RefSeq" id="XP_024509128.1">
    <property type="nucleotide sequence ID" value="XM_024643460.1"/>
</dbReference>
<evidence type="ECO:0000313" key="3">
    <source>
        <dbReference type="EMBL" id="CEF69929.1"/>
    </source>
</evidence>
<reference evidence="5" key="2">
    <citation type="submission" date="2020-12" db="UniProtKB">
        <authorList>
            <consortium name="WormBaseParasite"/>
        </authorList>
    </citation>
    <scope>IDENTIFICATION</scope>
</reference>
<evidence type="ECO:0000259" key="2">
    <source>
        <dbReference type="SMART" id="SM00198"/>
    </source>
</evidence>
<dbReference type="WormBase" id="SRAE_2000457510">
    <property type="protein sequence ID" value="SRP02961"/>
    <property type="gene ID" value="WBGene00264807"/>
</dbReference>
<dbReference type="InterPro" id="IPR035940">
    <property type="entry name" value="CAP_sf"/>
</dbReference>
<dbReference type="PANTHER" id="PTHR10334">
    <property type="entry name" value="CYSTEINE-RICH SECRETORY PROTEIN-RELATED"/>
    <property type="match status" value="1"/>
</dbReference>
<dbReference type="WBParaSite" id="SRAE_2000457510.1">
    <property type="protein sequence ID" value="SRAE_2000457510.1"/>
    <property type="gene ID" value="WBGene00264807"/>
</dbReference>
<protein>
    <submittedName>
        <fullName evidence="3 5">CAP domain-containing protein</fullName>
    </submittedName>
</protein>
<dbReference type="SUPFAM" id="SSF55797">
    <property type="entry name" value="PR-1-like"/>
    <property type="match status" value="1"/>
</dbReference>
<feature type="signal peptide" evidence="1">
    <location>
        <begin position="1"/>
        <end position="19"/>
    </location>
</feature>
<name>A0A090LP14_STRRB</name>
<organism evidence="3">
    <name type="scientific">Strongyloides ratti</name>
    <name type="common">Parasitic roundworm</name>
    <dbReference type="NCBI Taxonomy" id="34506"/>
    <lineage>
        <taxon>Eukaryota</taxon>
        <taxon>Metazoa</taxon>
        <taxon>Ecdysozoa</taxon>
        <taxon>Nematoda</taxon>
        <taxon>Chromadorea</taxon>
        <taxon>Rhabditida</taxon>
        <taxon>Tylenchina</taxon>
        <taxon>Panagrolaimomorpha</taxon>
        <taxon>Strongyloidoidea</taxon>
        <taxon>Strongyloididae</taxon>
        <taxon>Strongyloides</taxon>
    </lineage>
</organism>
<dbReference type="Pfam" id="PF00188">
    <property type="entry name" value="CAP"/>
    <property type="match status" value="1"/>
</dbReference>
<sequence>MKDLLIIICILILSHFTICQNLDKDTKPLVCDWEHINGVSGWNCYNNKFYTEDDGMALDFTKGNYTSIWRMVPEDNKNKHGYPIELKSVKRLIYDKINWFRLVHKVSSLYEDEKLEKSAQERAQQMAAKNTKKVYPKDQKNRKESVYCSGKDNIIDSVLKWYNQRYKYYFGNTEKNKNRKEVRDFVNMVWKKTYSVGCGIANNYENYFIACHYSPHLSGKFKDNIFKANRLYDSNNLTSI</sequence>
<gene>
    <name evidence="3 5 6" type="ORF">SRAE_2000457510</name>
</gene>
<reference evidence="3 4" key="1">
    <citation type="submission" date="2014-09" db="EMBL/GenBank/DDBJ databases">
        <authorList>
            <person name="Martin A.A."/>
        </authorList>
    </citation>
    <scope>NUCLEOTIDE SEQUENCE</scope>
    <source>
        <strain evidence="4">ED321</strain>
        <strain evidence="3">ED321 Heterogonic</strain>
    </source>
</reference>
<dbReference type="Gene3D" id="3.40.33.10">
    <property type="entry name" value="CAP"/>
    <property type="match status" value="1"/>
</dbReference>
<keyword evidence="4" id="KW-1185">Reference proteome</keyword>
<dbReference type="OrthoDB" id="337038at2759"/>
<dbReference type="Proteomes" id="UP000035682">
    <property type="component" value="Unplaced"/>
</dbReference>
<dbReference type="GeneID" id="36382300"/>
<dbReference type="SMART" id="SM00198">
    <property type="entry name" value="SCP"/>
    <property type="match status" value="1"/>
</dbReference>
<keyword evidence="1" id="KW-0732">Signal</keyword>
<evidence type="ECO:0000313" key="6">
    <source>
        <dbReference type="WormBase" id="SRAE_2000457510"/>
    </source>
</evidence>
<proteinExistence type="predicted"/>